<dbReference type="EMBL" id="SMLK01000002">
    <property type="protein sequence ID" value="TFZ03615.1"/>
    <property type="molecule type" value="Genomic_DNA"/>
</dbReference>
<dbReference type="EC" id="3.2.2.4" evidence="1"/>
<dbReference type="InterPro" id="IPR018953">
    <property type="entry name" value="AMP_nucleoside_Pase_N"/>
</dbReference>
<evidence type="ECO:0000259" key="2">
    <source>
        <dbReference type="Pfam" id="PF01048"/>
    </source>
</evidence>
<sequence>MPYMPPFIAPTRHTEPESALAQVRQIYAQGVNHLRDAMQRFVAGETLPGHVRACYPFVRIHTETAVPQEVLENLGLSYGFVSGAGRFETTLTRPDLYGNYYLEQFRLLRQSHGVELEVGTSTQPIPVHFSFAENDHIEGTLTPERRAMLRDQFDLPDLGSMDDGIANGTWRAQPGEPQPLSLFTAARVDYSLHRLRHYTGTAPDWFQNFVLFTNYQFYIDEFVRLGHEEMAKADSDYSAFVEPGNVVTRRAGLGSGAPGTPPEDLWGHAPPRLPQMPAYHLMRPNHTGITMVNIGVGPANAKTITDHIAVLRPHAWLMLGHCAGLRSSQQLGDYVLAHAYVREDHVLDEELPVWVPIPALAEIQLALEKAVADVTRCEGAALKRIMRTGTVASTDNRNWELLPGNEPQRRFSQSRAVALDMESATIAANGFRFRVPYGTLLCVSDKPLHGEIKLPGMANQFYRERVDQHLRIGMRAIEILRAGGSQRLHSRKLRAFDEVAFQ</sequence>
<dbReference type="Gene3D" id="3.30.1730.10">
    <property type="entry name" value="AMP nucleoside phosphorylase, N-terminal domain"/>
    <property type="match status" value="1"/>
</dbReference>
<dbReference type="GO" id="GO:0008714">
    <property type="term" value="F:AMP nucleosidase activity"/>
    <property type="evidence" value="ECO:0007669"/>
    <property type="project" value="UniProtKB-UniRule"/>
</dbReference>
<dbReference type="NCBIfam" id="NF006142">
    <property type="entry name" value="PRK08292.1"/>
    <property type="match status" value="1"/>
</dbReference>
<dbReference type="AlphaFoldDB" id="A0A4Z0C055"/>
<dbReference type="CDD" id="cd17762">
    <property type="entry name" value="AMN"/>
    <property type="match status" value="1"/>
</dbReference>
<evidence type="ECO:0000313" key="4">
    <source>
        <dbReference type="EMBL" id="TFZ03615.1"/>
    </source>
</evidence>
<feature type="domain" description="Nucleoside phosphorylase" evidence="2">
    <location>
        <begin position="287"/>
        <end position="449"/>
    </location>
</feature>
<dbReference type="RefSeq" id="WP_135249240.1">
    <property type="nucleotide sequence ID" value="NZ_SMLK01000002.1"/>
</dbReference>
<organism evidence="4 5">
    <name type="scientific">Ramlibacter humi</name>
    <dbReference type="NCBI Taxonomy" id="2530451"/>
    <lineage>
        <taxon>Bacteria</taxon>
        <taxon>Pseudomonadati</taxon>
        <taxon>Pseudomonadota</taxon>
        <taxon>Betaproteobacteria</taxon>
        <taxon>Burkholderiales</taxon>
        <taxon>Comamonadaceae</taxon>
        <taxon>Ramlibacter</taxon>
    </lineage>
</organism>
<comment type="catalytic activity">
    <reaction evidence="1">
        <text>AMP + H2O = D-ribose 5-phosphate + adenine</text>
        <dbReference type="Rhea" id="RHEA:20129"/>
        <dbReference type="ChEBI" id="CHEBI:15377"/>
        <dbReference type="ChEBI" id="CHEBI:16708"/>
        <dbReference type="ChEBI" id="CHEBI:78346"/>
        <dbReference type="ChEBI" id="CHEBI:456215"/>
        <dbReference type="EC" id="3.2.2.4"/>
    </reaction>
</comment>
<proteinExistence type="inferred from homology"/>
<dbReference type="PANTHER" id="PTHR43691:SF6">
    <property type="entry name" value="AMP NUCLEOSIDASE"/>
    <property type="match status" value="1"/>
</dbReference>
<dbReference type="NCBIfam" id="TIGR01717">
    <property type="entry name" value="AMP-nucleosdse"/>
    <property type="match status" value="1"/>
</dbReference>
<keyword evidence="5" id="KW-1185">Reference proteome</keyword>
<evidence type="ECO:0000256" key="1">
    <source>
        <dbReference type="HAMAP-Rule" id="MF_01932"/>
    </source>
</evidence>
<dbReference type="InterPro" id="IPR011271">
    <property type="entry name" value="AMP_nucleosidase"/>
</dbReference>
<keyword evidence="1 4" id="KW-0378">Hydrolase</keyword>
<comment type="caution">
    <text evidence="4">The sequence shown here is derived from an EMBL/GenBank/DDBJ whole genome shotgun (WGS) entry which is preliminary data.</text>
</comment>
<dbReference type="Pfam" id="PF01048">
    <property type="entry name" value="PNP_UDP_1"/>
    <property type="match status" value="1"/>
</dbReference>
<dbReference type="GO" id="GO:0044209">
    <property type="term" value="P:AMP salvage"/>
    <property type="evidence" value="ECO:0007669"/>
    <property type="project" value="InterPro"/>
</dbReference>
<keyword evidence="4" id="KW-0326">Glycosidase</keyword>
<dbReference type="InterPro" id="IPR037109">
    <property type="entry name" value="AMP_N_sf"/>
</dbReference>
<protein>
    <recommendedName>
        <fullName evidence="1">AMP nucleosidase</fullName>
        <ecNumber evidence="1">3.2.2.4</ecNumber>
    </recommendedName>
</protein>
<dbReference type="PANTHER" id="PTHR43691">
    <property type="entry name" value="URIDINE PHOSPHORYLASE"/>
    <property type="match status" value="1"/>
</dbReference>
<dbReference type="Pfam" id="PF10423">
    <property type="entry name" value="AMNp_N"/>
    <property type="match status" value="1"/>
</dbReference>
<evidence type="ECO:0000313" key="5">
    <source>
        <dbReference type="Proteomes" id="UP000297839"/>
    </source>
</evidence>
<name>A0A4Z0C055_9BURK</name>
<dbReference type="Gene3D" id="3.40.50.1580">
    <property type="entry name" value="Nucleoside phosphorylase domain"/>
    <property type="match status" value="1"/>
</dbReference>
<dbReference type="InterPro" id="IPR000845">
    <property type="entry name" value="Nucleoside_phosphorylase_d"/>
</dbReference>
<dbReference type="InterPro" id="IPR035994">
    <property type="entry name" value="Nucleoside_phosphorylase_sf"/>
</dbReference>
<dbReference type="InterPro" id="IPR047039">
    <property type="entry name" value="AMN_phosphorylase"/>
</dbReference>
<dbReference type="HAMAP" id="MF_01932">
    <property type="entry name" value="AMP_nucleosidase"/>
    <property type="match status" value="1"/>
</dbReference>
<dbReference type="OrthoDB" id="7945729at2"/>
<accession>A0A4Z0C055</accession>
<dbReference type="GO" id="GO:0009116">
    <property type="term" value="P:nucleoside metabolic process"/>
    <property type="evidence" value="ECO:0007669"/>
    <property type="project" value="InterPro"/>
</dbReference>
<comment type="function">
    <text evidence="1">Catalyzes the hydrolysis of the N-glycosidic bond of AMP to form adenine and ribose 5-phosphate. Involved in regulation of AMP concentrations.</text>
</comment>
<reference evidence="4 5" key="1">
    <citation type="submission" date="2019-03" db="EMBL/GenBank/DDBJ databases">
        <title>Ramlibacter sp. 18x22-1, whole genome shotgun sequence.</title>
        <authorList>
            <person name="Zhang X."/>
            <person name="Feng G."/>
            <person name="Zhu H."/>
        </authorList>
    </citation>
    <scope>NUCLEOTIDE SEQUENCE [LARGE SCALE GENOMIC DNA]</scope>
    <source>
        <strain evidence="4 5">18x22-1</strain>
    </source>
</reference>
<dbReference type="GO" id="GO:0005829">
    <property type="term" value="C:cytosol"/>
    <property type="evidence" value="ECO:0007669"/>
    <property type="project" value="TreeGrafter"/>
</dbReference>
<dbReference type="Proteomes" id="UP000297839">
    <property type="component" value="Unassembled WGS sequence"/>
</dbReference>
<comment type="similarity">
    <text evidence="1">Belongs to the AMP nucleosidase family.</text>
</comment>
<dbReference type="SUPFAM" id="SSF53167">
    <property type="entry name" value="Purine and uridine phosphorylases"/>
    <property type="match status" value="1"/>
</dbReference>
<gene>
    <name evidence="1" type="primary">amn</name>
    <name evidence="4" type="ORF">EZ216_08065</name>
</gene>
<feature type="domain" description="AMP nucleoside phosphorylase N-terminal" evidence="3">
    <location>
        <begin position="19"/>
        <end position="177"/>
    </location>
</feature>
<evidence type="ECO:0000259" key="3">
    <source>
        <dbReference type="Pfam" id="PF10423"/>
    </source>
</evidence>